<feature type="transmembrane region" description="Helical" evidence="7">
    <location>
        <begin position="300"/>
        <end position="332"/>
    </location>
</feature>
<feature type="domain" description="Palmitoyltransferase DHHC" evidence="9">
    <location>
        <begin position="192"/>
        <end position="344"/>
    </location>
</feature>
<evidence type="ECO:0000256" key="5">
    <source>
        <dbReference type="ARBA" id="ARBA00023136"/>
    </source>
</evidence>
<dbReference type="GO" id="GO:0006612">
    <property type="term" value="P:protein targeting to membrane"/>
    <property type="evidence" value="ECO:0007669"/>
    <property type="project" value="TreeGrafter"/>
</dbReference>
<gene>
    <name evidence="10" type="ORF">DR999_PMT16772</name>
</gene>
<keyword evidence="2 7" id="KW-0808">Transferase</keyword>
<feature type="transmembrane region" description="Helical" evidence="7">
    <location>
        <begin position="113"/>
        <end position="134"/>
    </location>
</feature>
<evidence type="ECO:0000313" key="10">
    <source>
        <dbReference type="EMBL" id="TFK01055.1"/>
    </source>
</evidence>
<feature type="compositionally biased region" description="Polar residues" evidence="8">
    <location>
        <begin position="547"/>
        <end position="573"/>
    </location>
</feature>
<dbReference type="AlphaFoldDB" id="A0A4D9DWF5"/>
<dbReference type="GO" id="GO:0016020">
    <property type="term" value="C:membrane"/>
    <property type="evidence" value="ECO:0007669"/>
    <property type="project" value="UniProtKB-SubCell"/>
</dbReference>
<keyword evidence="5 7" id="KW-0472">Membrane</keyword>
<comment type="caution">
    <text evidence="10">The sequence shown here is derived from an EMBL/GenBank/DDBJ whole genome shotgun (WGS) entry which is preliminary data.</text>
</comment>
<keyword evidence="6 7" id="KW-0012">Acyltransferase</keyword>
<evidence type="ECO:0000256" key="1">
    <source>
        <dbReference type="ARBA" id="ARBA00004141"/>
    </source>
</evidence>
<reference evidence="10 11" key="2">
    <citation type="submission" date="2019-04" db="EMBL/GenBank/DDBJ databases">
        <title>The genome sequence of big-headed turtle.</title>
        <authorList>
            <person name="Gong S."/>
        </authorList>
    </citation>
    <scope>NUCLEOTIDE SEQUENCE [LARGE SCALE GENOMIC DNA]</scope>
    <source>
        <strain evidence="10">DO16091913</strain>
        <tissue evidence="10">Muscle</tissue>
    </source>
</reference>
<dbReference type="PANTHER" id="PTHR22883:SF22">
    <property type="entry name" value="PALMITOYLTRANSFERASE ZDHHC11-RELATED"/>
    <property type="match status" value="1"/>
</dbReference>
<evidence type="ECO:0000256" key="2">
    <source>
        <dbReference type="ARBA" id="ARBA00022679"/>
    </source>
</evidence>
<feature type="region of interest" description="Disordered" evidence="8">
    <location>
        <begin position="545"/>
        <end position="573"/>
    </location>
</feature>
<comment type="subcellular location">
    <subcellularLocation>
        <location evidence="1">Membrane</location>
        <topology evidence="1">Multi-pass membrane protein</topology>
    </subcellularLocation>
</comment>
<dbReference type="GO" id="GO:0005783">
    <property type="term" value="C:endoplasmic reticulum"/>
    <property type="evidence" value="ECO:0007669"/>
    <property type="project" value="TreeGrafter"/>
</dbReference>
<sequence>MKAEKDCFPFIFSLLKKTCDMSSPTCCISNVCSPQRSRFSKGYQSILLYHYKPLGFVDHYCQCCCIFWYWMNCYGRRLRRTGPEQLNSRNDLVSPPQHSRVNGWSLPLHTFQIVALLFYTYLAIVGFGIYIPLLPHGWKYAAYAVIGVLFAHHLVAHLVAITIDPADQNVLAKKNYSSPMPVFDRGKHKHVIQNQHCYLCEVDVGPKAKHCSACNKCIADFDHHCKWLNNCVGGRNYWFFFNAVASAVLGVFLLILVILYVFIQYFVNPAELRTAPQFERVIGNNTWLAFLPVAPAETTAAGILAIAVITVLLGIASLLLLGHLLIFHLYLLGKKLSTFDYMTEQRRTQNTRDPESDVEVTENTSVRMDPLQDLSLASQQKECEVSVSSQSGALQYHETGQLSIKHPSVICTEASDIASFTNLSPGPETVPKSTKETLCENIHQNKEISDTEMADFGDLQSNCNQSLEESHWGSLGSMKQIPSLQNLHEESTRNSTLLVCSMNANSLAISDQVLSPPESGRPDVSIAEAANHFKRTALAKEGIEMAQSGTATFSSPKQNDSSEPISTQSSLAV</sequence>
<evidence type="ECO:0000256" key="4">
    <source>
        <dbReference type="ARBA" id="ARBA00022989"/>
    </source>
</evidence>
<evidence type="ECO:0000256" key="6">
    <source>
        <dbReference type="ARBA" id="ARBA00023315"/>
    </source>
</evidence>
<evidence type="ECO:0000256" key="3">
    <source>
        <dbReference type="ARBA" id="ARBA00022692"/>
    </source>
</evidence>
<dbReference type="PROSITE" id="PS50216">
    <property type="entry name" value="DHHC"/>
    <property type="match status" value="1"/>
</dbReference>
<dbReference type="EMBL" id="QXTE01000242">
    <property type="protein sequence ID" value="TFK01055.1"/>
    <property type="molecule type" value="Genomic_DNA"/>
</dbReference>
<dbReference type="STRING" id="55544.A0A4D9DWF5"/>
<feature type="transmembrane region" description="Helical" evidence="7">
    <location>
        <begin position="140"/>
        <end position="163"/>
    </location>
</feature>
<reference evidence="10 11" key="1">
    <citation type="submission" date="2019-04" db="EMBL/GenBank/DDBJ databases">
        <title>Draft genome of the big-headed turtle Platysternon megacephalum.</title>
        <authorList>
            <person name="Gong S."/>
        </authorList>
    </citation>
    <scope>NUCLEOTIDE SEQUENCE [LARGE SCALE GENOMIC DNA]</scope>
    <source>
        <strain evidence="10">DO16091913</strain>
        <tissue evidence="10">Muscle</tissue>
    </source>
</reference>
<protein>
    <recommendedName>
        <fullName evidence="7">Palmitoyltransferase</fullName>
        <ecNumber evidence="7">2.3.1.225</ecNumber>
    </recommendedName>
</protein>
<comment type="domain">
    <text evidence="7">The DHHC domain is required for palmitoyltransferase activity.</text>
</comment>
<dbReference type="PANTHER" id="PTHR22883">
    <property type="entry name" value="ZINC FINGER DHHC DOMAIN CONTAINING PROTEIN"/>
    <property type="match status" value="1"/>
</dbReference>
<evidence type="ECO:0000259" key="9">
    <source>
        <dbReference type="Pfam" id="PF01529"/>
    </source>
</evidence>
<organism evidence="10 11">
    <name type="scientific">Platysternon megacephalum</name>
    <name type="common">big-headed turtle</name>
    <dbReference type="NCBI Taxonomy" id="55544"/>
    <lineage>
        <taxon>Eukaryota</taxon>
        <taxon>Metazoa</taxon>
        <taxon>Chordata</taxon>
        <taxon>Craniata</taxon>
        <taxon>Vertebrata</taxon>
        <taxon>Euteleostomi</taxon>
        <taxon>Archelosauria</taxon>
        <taxon>Testudinata</taxon>
        <taxon>Testudines</taxon>
        <taxon>Cryptodira</taxon>
        <taxon>Durocryptodira</taxon>
        <taxon>Testudinoidea</taxon>
        <taxon>Platysternidae</taxon>
        <taxon>Platysternon</taxon>
    </lineage>
</organism>
<dbReference type="InterPro" id="IPR039859">
    <property type="entry name" value="PFA4/ZDH16/20/ERF2-like"/>
</dbReference>
<dbReference type="EC" id="2.3.1.225" evidence="7"/>
<evidence type="ECO:0000313" key="11">
    <source>
        <dbReference type="Proteomes" id="UP000297703"/>
    </source>
</evidence>
<keyword evidence="3 7" id="KW-0812">Transmembrane</keyword>
<dbReference type="Proteomes" id="UP000297703">
    <property type="component" value="Unassembled WGS sequence"/>
</dbReference>
<evidence type="ECO:0000256" key="7">
    <source>
        <dbReference type="RuleBase" id="RU079119"/>
    </source>
</evidence>
<feature type="transmembrane region" description="Helical" evidence="7">
    <location>
        <begin position="237"/>
        <end position="263"/>
    </location>
</feature>
<accession>A0A4D9DWF5</accession>
<comment type="similarity">
    <text evidence="7">Belongs to the DHHC palmitoyltransferase family.</text>
</comment>
<comment type="catalytic activity">
    <reaction evidence="7">
        <text>L-cysteinyl-[protein] + hexadecanoyl-CoA = S-hexadecanoyl-L-cysteinyl-[protein] + CoA</text>
        <dbReference type="Rhea" id="RHEA:36683"/>
        <dbReference type="Rhea" id="RHEA-COMP:10131"/>
        <dbReference type="Rhea" id="RHEA-COMP:11032"/>
        <dbReference type="ChEBI" id="CHEBI:29950"/>
        <dbReference type="ChEBI" id="CHEBI:57287"/>
        <dbReference type="ChEBI" id="CHEBI:57379"/>
        <dbReference type="ChEBI" id="CHEBI:74151"/>
        <dbReference type="EC" id="2.3.1.225"/>
    </reaction>
</comment>
<dbReference type="GO" id="GO:0019706">
    <property type="term" value="F:protein-cysteine S-palmitoyltransferase activity"/>
    <property type="evidence" value="ECO:0007669"/>
    <property type="project" value="UniProtKB-EC"/>
</dbReference>
<dbReference type="GO" id="GO:0005794">
    <property type="term" value="C:Golgi apparatus"/>
    <property type="evidence" value="ECO:0007669"/>
    <property type="project" value="TreeGrafter"/>
</dbReference>
<dbReference type="InterPro" id="IPR001594">
    <property type="entry name" value="Palmitoyltrfase_DHHC"/>
</dbReference>
<name>A0A4D9DWF5_9SAUR</name>
<proteinExistence type="inferred from homology"/>
<dbReference type="Pfam" id="PF01529">
    <property type="entry name" value="DHHC"/>
    <property type="match status" value="1"/>
</dbReference>
<dbReference type="OrthoDB" id="9909019at2759"/>
<evidence type="ECO:0000256" key="8">
    <source>
        <dbReference type="SAM" id="MobiDB-lite"/>
    </source>
</evidence>
<keyword evidence="11" id="KW-1185">Reference proteome</keyword>
<keyword evidence="4 7" id="KW-1133">Transmembrane helix</keyword>